<dbReference type="Proteomes" id="UP000594015">
    <property type="component" value="Chromosome"/>
</dbReference>
<dbReference type="RefSeq" id="WP_092219357.1">
    <property type="nucleotide sequence ID" value="NZ_CP030050.1"/>
</dbReference>
<dbReference type="EMBL" id="CP030050">
    <property type="protein sequence ID" value="QOZ66756.1"/>
    <property type="molecule type" value="Genomic_DNA"/>
</dbReference>
<organism evidence="2 3">
    <name type="scientific">Bradyrhizobium arachidis</name>
    <dbReference type="NCBI Taxonomy" id="858423"/>
    <lineage>
        <taxon>Bacteria</taxon>
        <taxon>Pseudomonadati</taxon>
        <taxon>Pseudomonadota</taxon>
        <taxon>Alphaproteobacteria</taxon>
        <taxon>Hyphomicrobiales</taxon>
        <taxon>Nitrobacteraceae</taxon>
        <taxon>Bradyrhizobium</taxon>
    </lineage>
</organism>
<keyword evidence="1" id="KW-0732">Signal</keyword>
<dbReference type="AlphaFoldDB" id="A0AAE7NJX5"/>
<gene>
    <name evidence="2" type="ORF">WN72_10805</name>
</gene>
<evidence type="ECO:0008006" key="4">
    <source>
        <dbReference type="Google" id="ProtNLM"/>
    </source>
</evidence>
<evidence type="ECO:0000256" key="1">
    <source>
        <dbReference type="SAM" id="SignalP"/>
    </source>
</evidence>
<proteinExistence type="predicted"/>
<dbReference type="KEGG" id="barh:WN72_10805"/>
<evidence type="ECO:0000313" key="2">
    <source>
        <dbReference type="EMBL" id="QOZ66756.1"/>
    </source>
</evidence>
<reference evidence="2 3" key="1">
    <citation type="submission" date="2018-06" db="EMBL/GenBank/DDBJ databases">
        <title>Comparative genomics of Bradyrhizobium nodulating Arachidis hypogaea.</title>
        <authorList>
            <person name="Li Y."/>
        </authorList>
    </citation>
    <scope>NUCLEOTIDE SEQUENCE [LARGE SCALE GENOMIC DNA]</scope>
    <source>
        <strain evidence="2 3">CCBAU 051107</strain>
    </source>
</reference>
<accession>A0AAE7NJX5</accession>
<name>A0AAE7NJX5_9BRAD</name>
<feature type="chain" id="PRO_5042290559" description="YXWGXW repeat-containing protein" evidence="1">
    <location>
        <begin position="35"/>
        <end position="132"/>
    </location>
</feature>
<sequence length="132" mass="15142">MAFAQPSDYCRSMSRLLRLTATIILPMLPVVANAAPINEKGPKPVWQGYGFLPGYRQPPSNSIPLYKQKDLIRRFSRADRRHWYIDSVPQYYGWDGEWHYFGQPGFRGGRYNGGSFGPCWTRTPIGPIWNCG</sequence>
<protein>
    <recommendedName>
        <fullName evidence="4">YXWGXW repeat-containing protein</fullName>
    </recommendedName>
</protein>
<evidence type="ECO:0000313" key="3">
    <source>
        <dbReference type="Proteomes" id="UP000594015"/>
    </source>
</evidence>
<feature type="signal peptide" evidence="1">
    <location>
        <begin position="1"/>
        <end position="34"/>
    </location>
</feature>